<dbReference type="SMART" id="SM00060">
    <property type="entry name" value="FN3"/>
    <property type="match status" value="2"/>
</dbReference>
<keyword evidence="4" id="KW-0325">Glycoprotein</keyword>
<organism evidence="6 7">
    <name type="scientific">Knipowitschia caucasica</name>
    <name type="common">Caucasian dwarf goby</name>
    <name type="synonym">Pomatoschistus caucasicus</name>
    <dbReference type="NCBI Taxonomy" id="637954"/>
    <lineage>
        <taxon>Eukaryota</taxon>
        <taxon>Metazoa</taxon>
        <taxon>Chordata</taxon>
        <taxon>Craniata</taxon>
        <taxon>Vertebrata</taxon>
        <taxon>Euteleostomi</taxon>
        <taxon>Actinopterygii</taxon>
        <taxon>Neopterygii</taxon>
        <taxon>Teleostei</taxon>
        <taxon>Neoteleostei</taxon>
        <taxon>Acanthomorphata</taxon>
        <taxon>Gobiaria</taxon>
        <taxon>Gobiiformes</taxon>
        <taxon>Gobioidei</taxon>
        <taxon>Gobiidae</taxon>
        <taxon>Gobiinae</taxon>
        <taxon>Knipowitschia</taxon>
    </lineage>
</organism>
<evidence type="ECO:0000256" key="3">
    <source>
        <dbReference type="ARBA" id="ARBA00022737"/>
    </source>
</evidence>
<name>A0AAV2JGS2_KNICA</name>
<accession>A0AAV2JGS2</accession>
<dbReference type="Gene3D" id="2.60.40.10">
    <property type="entry name" value="Immunoglobulins"/>
    <property type="match status" value="1"/>
</dbReference>
<feature type="domain" description="Fibronectin type-III" evidence="5">
    <location>
        <begin position="142"/>
        <end position="240"/>
    </location>
</feature>
<dbReference type="PANTHER" id="PTHR48483:SF2">
    <property type="entry name" value="INTERLEUKIN-27 SUBUNIT BETA"/>
    <property type="match status" value="1"/>
</dbReference>
<reference evidence="6 7" key="1">
    <citation type="submission" date="2024-04" db="EMBL/GenBank/DDBJ databases">
        <authorList>
            <person name="Waldvogel A.-M."/>
            <person name="Schoenle A."/>
        </authorList>
    </citation>
    <scope>NUCLEOTIDE SEQUENCE [LARGE SCALE GENOMIC DNA]</scope>
</reference>
<dbReference type="InterPro" id="IPR053073">
    <property type="entry name" value="IL11/IL27_subunit_beta"/>
</dbReference>
<evidence type="ECO:0000313" key="6">
    <source>
        <dbReference type="EMBL" id="CAL1575785.1"/>
    </source>
</evidence>
<protein>
    <recommendedName>
        <fullName evidence="5">Fibronectin type-III domain-containing protein</fullName>
    </recommendedName>
</protein>
<dbReference type="PANTHER" id="PTHR48483">
    <property type="entry name" value="INTERLEUKIN-27 SUBUNIT BETA"/>
    <property type="match status" value="1"/>
</dbReference>
<dbReference type="EMBL" id="OZ035834">
    <property type="protein sequence ID" value="CAL1575785.1"/>
    <property type="molecule type" value="Genomic_DNA"/>
</dbReference>
<keyword evidence="3" id="KW-0677">Repeat</keyword>
<dbReference type="InterPro" id="IPR003961">
    <property type="entry name" value="FN3_dom"/>
</dbReference>
<dbReference type="GO" id="GO:0004896">
    <property type="term" value="F:cytokine receptor activity"/>
    <property type="evidence" value="ECO:0007669"/>
    <property type="project" value="InterPro"/>
</dbReference>
<keyword evidence="2" id="KW-0732">Signal</keyword>
<evidence type="ECO:0000313" key="7">
    <source>
        <dbReference type="Proteomes" id="UP001497482"/>
    </source>
</evidence>
<dbReference type="PROSITE" id="PS50853">
    <property type="entry name" value="FN3"/>
    <property type="match status" value="1"/>
</dbReference>
<gene>
    <name evidence="6" type="ORF">KC01_LOCUS7285</name>
</gene>
<dbReference type="InterPro" id="IPR003530">
    <property type="entry name" value="Hematopoietin_rcpt_L_F3_CS"/>
</dbReference>
<dbReference type="Proteomes" id="UP001497482">
    <property type="component" value="Chromosome 12"/>
</dbReference>
<evidence type="ECO:0000256" key="4">
    <source>
        <dbReference type="ARBA" id="ARBA00023180"/>
    </source>
</evidence>
<keyword evidence="7" id="KW-1185">Reference proteome</keyword>
<dbReference type="GO" id="GO:0016020">
    <property type="term" value="C:membrane"/>
    <property type="evidence" value="ECO:0007669"/>
    <property type="project" value="InterPro"/>
</dbReference>
<dbReference type="SUPFAM" id="SSF49265">
    <property type="entry name" value="Fibronectin type III"/>
    <property type="match status" value="1"/>
</dbReference>
<dbReference type="Pfam" id="PF00041">
    <property type="entry name" value="fn3"/>
    <property type="match status" value="1"/>
</dbReference>
<comment type="similarity">
    <text evidence="1">Belongs to the type I cytokine receptor family. Type 3 subfamily.</text>
</comment>
<proteinExistence type="inferred from homology"/>
<evidence type="ECO:0000256" key="2">
    <source>
        <dbReference type="ARBA" id="ARBA00022729"/>
    </source>
</evidence>
<dbReference type="PROSITE" id="PS01354">
    <property type="entry name" value="HEMATOPO_REC_L_F3"/>
    <property type="match status" value="1"/>
</dbReference>
<dbReference type="CDD" id="cd00063">
    <property type="entry name" value="FN3"/>
    <property type="match status" value="1"/>
</dbReference>
<sequence>MFAMLLLCVLGAEAVDLLRIDHTTAAASHPALDVRCLCSSVPNGTLCSWAEPPQDTPLHYIATYSERLQQNVTRSCRLLLSGDPLLQHNTTPPASTHKVWTCHVPDVKLLTDYILNVTTVSPSGSSSYLSSFMMEDIVKPDPPVDVRVSSPDPRTLLVQWSPPPSWSHIHIFPLKYRLQYQWWSRGQLRSHQVSFEGTRAPLKSLVGGRMYQIQLCAKDALSLGHCSDWSPAVNASLPLV</sequence>
<dbReference type="AlphaFoldDB" id="A0AAV2JGS2"/>
<dbReference type="InterPro" id="IPR036116">
    <property type="entry name" value="FN3_sf"/>
</dbReference>
<evidence type="ECO:0000256" key="1">
    <source>
        <dbReference type="ARBA" id="ARBA00010890"/>
    </source>
</evidence>
<evidence type="ECO:0000259" key="5">
    <source>
        <dbReference type="PROSITE" id="PS50853"/>
    </source>
</evidence>
<dbReference type="InterPro" id="IPR013783">
    <property type="entry name" value="Ig-like_fold"/>
</dbReference>